<dbReference type="EMBL" id="JADCNL010000011">
    <property type="protein sequence ID" value="KAG0460577.1"/>
    <property type="molecule type" value="Genomic_DNA"/>
</dbReference>
<gene>
    <name evidence="9" type="ORF">HPP92_020874</name>
</gene>
<organism evidence="9 10">
    <name type="scientific">Vanilla planifolia</name>
    <name type="common">Vanilla</name>
    <dbReference type="NCBI Taxonomy" id="51239"/>
    <lineage>
        <taxon>Eukaryota</taxon>
        <taxon>Viridiplantae</taxon>
        <taxon>Streptophyta</taxon>
        <taxon>Embryophyta</taxon>
        <taxon>Tracheophyta</taxon>
        <taxon>Spermatophyta</taxon>
        <taxon>Magnoliopsida</taxon>
        <taxon>Liliopsida</taxon>
        <taxon>Asparagales</taxon>
        <taxon>Orchidaceae</taxon>
        <taxon>Vanilloideae</taxon>
        <taxon>Vanilleae</taxon>
        <taxon>Vanilla</taxon>
    </lineage>
</organism>
<dbReference type="InterPro" id="IPR033403">
    <property type="entry name" value="DUF5110"/>
</dbReference>
<keyword evidence="2 4" id="KW-0378">Hydrolase</keyword>
<comment type="similarity">
    <text evidence="1 4">Belongs to the glycosyl hydrolase 31 family.</text>
</comment>
<reference evidence="9 10" key="1">
    <citation type="journal article" date="2020" name="Nat. Food">
        <title>A phased Vanilla planifolia genome enables genetic improvement of flavour and production.</title>
        <authorList>
            <person name="Hasing T."/>
            <person name="Tang H."/>
            <person name="Brym M."/>
            <person name="Khazi F."/>
            <person name="Huang T."/>
            <person name="Chambers A.H."/>
        </authorList>
    </citation>
    <scope>NUCLEOTIDE SEQUENCE [LARGE SCALE GENOMIC DNA]</scope>
    <source>
        <tissue evidence="9">Leaf</tissue>
    </source>
</reference>
<dbReference type="InterPro" id="IPR011013">
    <property type="entry name" value="Gal_mutarotase_sf_dom"/>
</dbReference>
<feature type="domain" description="DUF5110" evidence="7">
    <location>
        <begin position="622"/>
        <end position="689"/>
    </location>
</feature>
<dbReference type="Pfam" id="PF13802">
    <property type="entry name" value="Gal_mutarotas_2"/>
    <property type="match status" value="1"/>
</dbReference>
<evidence type="ECO:0000256" key="1">
    <source>
        <dbReference type="ARBA" id="ARBA00007806"/>
    </source>
</evidence>
<evidence type="ECO:0000256" key="3">
    <source>
        <dbReference type="ARBA" id="ARBA00023295"/>
    </source>
</evidence>
<dbReference type="Gene3D" id="2.60.40.1760">
    <property type="entry name" value="glycosyl hydrolase (family 31)"/>
    <property type="match status" value="1"/>
</dbReference>
<dbReference type="Gene3D" id="3.20.20.80">
    <property type="entry name" value="Glycosidases"/>
    <property type="match status" value="1"/>
</dbReference>
<dbReference type="Pfam" id="PF17137">
    <property type="entry name" value="DUF5110"/>
    <property type="match status" value="1"/>
</dbReference>
<feature type="domain" description="Glycosyl hydrolase family 31 C-terminal" evidence="8">
    <location>
        <begin position="528"/>
        <end position="604"/>
    </location>
</feature>
<dbReference type="SUPFAM" id="SSF51011">
    <property type="entry name" value="Glycosyl hydrolase domain"/>
    <property type="match status" value="1"/>
</dbReference>
<accession>A0A835PZY7</accession>
<keyword evidence="10" id="KW-1185">Reference proteome</keyword>
<dbReference type="AlphaFoldDB" id="A0A835PZY7"/>
<dbReference type="InterPro" id="IPR000322">
    <property type="entry name" value="Glyco_hydro_31_TIM"/>
</dbReference>
<evidence type="ECO:0000259" key="7">
    <source>
        <dbReference type="Pfam" id="PF17137"/>
    </source>
</evidence>
<dbReference type="GO" id="GO:0005975">
    <property type="term" value="P:carbohydrate metabolic process"/>
    <property type="evidence" value="ECO:0007669"/>
    <property type="project" value="InterPro"/>
</dbReference>
<evidence type="ECO:0000259" key="6">
    <source>
        <dbReference type="Pfam" id="PF13802"/>
    </source>
</evidence>
<dbReference type="CDD" id="cd06604">
    <property type="entry name" value="GH31_glucosidase_II_MalA"/>
    <property type="match status" value="1"/>
</dbReference>
<feature type="domain" description="Glycoside hydrolase family 31 N-terminal" evidence="6">
    <location>
        <begin position="74"/>
        <end position="150"/>
    </location>
</feature>
<dbReference type="GO" id="GO:0004553">
    <property type="term" value="F:hydrolase activity, hydrolyzing O-glycosyl compounds"/>
    <property type="evidence" value="ECO:0007669"/>
    <property type="project" value="InterPro"/>
</dbReference>
<evidence type="ECO:0000256" key="4">
    <source>
        <dbReference type="RuleBase" id="RU361185"/>
    </source>
</evidence>
<dbReference type="CDD" id="cd14752">
    <property type="entry name" value="GH31_N"/>
    <property type="match status" value="1"/>
</dbReference>
<dbReference type="SUPFAM" id="SSF74650">
    <property type="entry name" value="Galactose mutarotase-like"/>
    <property type="match status" value="1"/>
</dbReference>
<keyword evidence="3 4" id="KW-0326">Glycosidase</keyword>
<evidence type="ECO:0000259" key="8">
    <source>
        <dbReference type="Pfam" id="PF21365"/>
    </source>
</evidence>
<comment type="caution">
    <text evidence="9">The sequence shown here is derived from an EMBL/GenBank/DDBJ whole genome shotgun (WGS) entry which is preliminary data.</text>
</comment>
<dbReference type="Pfam" id="PF01055">
    <property type="entry name" value="Glyco_hydro_31_2nd"/>
    <property type="match status" value="1"/>
</dbReference>
<dbReference type="InterPro" id="IPR025887">
    <property type="entry name" value="Glyco_hydro_31_N_dom"/>
</dbReference>
<evidence type="ECO:0008006" key="11">
    <source>
        <dbReference type="Google" id="ProtNLM"/>
    </source>
</evidence>
<evidence type="ECO:0000313" key="9">
    <source>
        <dbReference type="EMBL" id="KAG0460577.1"/>
    </source>
</evidence>
<dbReference type="Gene3D" id="2.60.40.1180">
    <property type="entry name" value="Golgi alpha-mannosidase II"/>
    <property type="match status" value="2"/>
</dbReference>
<dbReference type="InterPro" id="IPR017853">
    <property type="entry name" value="GH"/>
</dbReference>
<dbReference type="PANTHER" id="PTHR22762:SF120">
    <property type="entry name" value="HETEROGLYCAN GLUCOSIDASE 1"/>
    <property type="match status" value="1"/>
</dbReference>
<dbReference type="InterPro" id="IPR013780">
    <property type="entry name" value="Glyco_hydro_b"/>
</dbReference>
<dbReference type="PANTHER" id="PTHR22762">
    <property type="entry name" value="ALPHA-GLUCOSIDASE"/>
    <property type="match status" value="1"/>
</dbReference>
<dbReference type="InterPro" id="IPR048395">
    <property type="entry name" value="Glyco_hydro_31_C"/>
</dbReference>
<dbReference type="OrthoDB" id="590761at2759"/>
<dbReference type="Proteomes" id="UP000636800">
    <property type="component" value="Chromosome 11"/>
</dbReference>
<protein>
    <recommendedName>
        <fullName evidence="11">Alpha-glucosidase</fullName>
    </recommendedName>
</protein>
<evidence type="ECO:0000313" key="10">
    <source>
        <dbReference type="Proteomes" id="UP000636800"/>
    </source>
</evidence>
<evidence type="ECO:0000259" key="5">
    <source>
        <dbReference type="Pfam" id="PF01055"/>
    </source>
</evidence>
<dbReference type="GO" id="GO:0030246">
    <property type="term" value="F:carbohydrate binding"/>
    <property type="evidence" value="ECO:0007669"/>
    <property type="project" value="InterPro"/>
</dbReference>
<evidence type="ECO:0000256" key="2">
    <source>
        <dbReference type="ARBA" id="ARBA00022801"/>
    </source>
</evidence>
<dbReference type="InterPro" id="IPR030458">
    <property type="entry name" value="Glyco_hydro_31_AS"/>
</dbReference>
<dbReference type="PROSITE" id="PS00129">
    <property type="entry name" value="GLYCOSYL_HYDROL_F31_1"/>
    <property type="match status" value="1"/>
</dbReference>
<name>A0A835PZY7_VANPL</name>
<dbReference type="SUPFAM" id="SSF51445">
    <property type="entry name" value="(Trans)glycosidases"/>
    <property type="match status" value="1"/>
</dbReference>
<proteinExistence type="inferred from homology"/>
<dbReference type="Pfam" id="PF21365">
    <property type="entry name" value="Glyco_hydro_31_3rd"/>
    <property type="match status" value="1"/>
</dbReference>
<feature type="domain" description="Glycoside hydrolase family 31 TIM barrel" evidence="5">
    <location>
        <begin position="191"/>
        <end position="520"/>
    </location>
</feature>
<sequence>MDDGVVNMENKAGRMVFEPILEEGVFRFDCSGTDRAAAFPSLSFADPKVRETPLAVHGMIPEFVPVFECVHGQQKVQVQLPLGTSLYGTGEVSGPLERTGKRIFTWNTDAWGYGPGTTSLYQSHPWVLAVFPDGKSLGVLADTTRRCEIDLRENSTIKFVSAAVYPVITFGPFESPTRVLISLSHAIGTVFMPPKWSLGYHQCRWSYETDARVREVATNFLERGIPCDVIWMDIDYMHGFRCFTFDKERFPDPKALVNDLHAMGIKAIWMLDPGIKHEEGYFVYESGSKHNLWILKEDENLFVGDVWPGPCVFPDFTKKEARFWWANLVKDFVSNGVDGIWNDMNEPAIFKTVTKTMPESNIHRGDAELGGRQSHSHYHNVYGMLMARSTYEGMKMANEGKRPFVLTRAGFIGSQRYAATWTGDNLSNWEHLHMSVPMVIQLGLSGQPLSGPDIGGFAGNATPRLFGRWMGVGAMFPFCRGHSEAGTIDQEPWSFGKECEEICRLAILRRSRLIPHIYTLFYEAHANGTPIISPTFFADPKDQKLRKVENSFLLGSLLVCASTIPERGSHELSFTLPAGTWMRFDFDDSHPDLPILFLQGGSILPVGPTLQHLGQATRTDELSLFIALDKNGKAEGVLFEDDGDGYGYTQGAYLLTYYAAALSSSIVTVSISRTEGLWKRANRSLHVHVLLGGGAMVEGWGIDGEEVQITMPTESEVFNMASASEAQHRERMGKAKLLPDAAAISGNKGFELSKTPLEIKGRDWLLKVVPWIGGRMISMIHLPSATQWLHSRFEADGYEEYSGIEYRSAGCSEEYQVVGRNLEQSGEEEALTLEGDIGGGLVLQRSIFIPKDAPQILAICSRIIARNVGAGSGGFSRMVCLRVHPTFTLLHPAEVLVVFDSIDGTKHEIRPEAGEQTLEGDILPNGEWMLVDKCTGLGLVNRFDINQVNKCMIHWGSRTVNLELWSVERPVSVETPLEISHEYEVKEVNLY</sequence>